<dbReference type="EMBL" id="LYMM01000026">
    <property type="protein sequence ID" value="PNU05413.1"/>
    <property type="molecule type" value="Genomic_DNA"/>
</dbReference>
<comment type="caution">
    <text evidence="1">The sequence shown here is derived from an EMBL/GenBank/DDBJ whole genome shotgun (WGS) entry which is preliminary data.</text>
</comment>
<protein>
    <submittedName>
        <fullName evidence="1">Uncharacterized protein</fullName>
    </submittedName>
</protein>
<name>A0A2K2G300_9SPHN</name>
<gene>
    <name evidence="1" type="ORF">A8V01_16660</name>
</gene>
<dbReference type="AlphaFoldDB" id="A0A2K2G300"/>
<keyword evidence="2" id="KW-1185">Reference proteome</keyword>
<dbReference type="RefSeq" id="WP_211294984.1">
    <property type="nucleotide sequence ID" value="NZ_LYMM01000026.1"/>
</dbReference>
<evidence type="ECO:0000313" key="2">
    <source>
        <dbReference type="Proteomes" id="UP000236327"/>
    </source>
</evidence>
<proteinExistence type="predicted"/>
<organism evidence="1 2">
    <name type="scientific">Novosphingobium guangzhouense</name>
    <dbReference type="NCBI Taxonomy" id="1850347"/>
    <lineage>
        <taxon>Bacteria</taxon>
        <taxon>Pseudomonadati</taxon>
        <taxon>Pseudomonadota</taxon>
        <taxon>Alphaproteobacteria</taxon>
        <taxon>Sphingomonadales</taxon>
        <taxon>Sphingomonadaceae</taxon>
        <taxon>Novosphingobium</taxon>
    </lineage>
</organism>
<dbReference type="Proteomes" id="UP000236327">
    <property type="component" value="Unassembled WGS sequence"/>
</dbReference>
<accession>A0A2K2G300</accession>
<sequence length="493" mass="54397">MTASTEHPIMSQAEAVALGFAGFNDVPHKPIDVPDGEYTITARTSDGRRVTFCFLPDRERSPAGFVDIQYHDAGTSIPNANGGHSPTFNAFGIGRGGRHILDSRPLDEADRPSILVLMLDKAGNEAKPSPRAKARTVGGRREVSWSFGEGPIFPGYTNDSEWNGFLNITVDEATWPHVRAELLSSADGDRKLIASVNALKPKAGYVSLAFGYTTQEVETRWALQFPDYPIACMPPIPGDWTDKSWRNDTKPSFEVCTGPMGEPVEMWIDYPEAALREIASEPRFGLYRRNAEDELEAIYTGEDYAKAMEHANREALACAFAKALAHEMTPDEWQTMRINNQTITPGCCASHDFLDANMVMLAVWLTYRGEQLIARGAITGIGDDLDHVNAAWAIARERYITSSAEGERFDLWRCSGLTVPDLSAAGCEMGDNDPYIRPGRVYEPGHIELDEEKGLIVTIGNSIRTFENQIEAEGHLWRAYAASEFTLQPEAAG</sequence>
<reference evidence="1 2" key="1">
    <citation type="submission" date="2016-05" db="EMBL/GenBank/DDBJ databases">
        <title>Complete genome sequence of Novosphingobium guangzhouense SA925(T).</title>
        <authorList>
            <person name="Sha S."/>
        </authorList>
    </citation>
    <scope>NUCLEOTIDE SEQUENCE [LARGE SCALE GENOMIC DNA]</scope>
    <source>
        <strain evidence="1 2">SA925</strain>
    </source>
</reference>
<evidence type="ECO:0000313" key="1">
    <source>
        <dbReference type="EMBL" id="PNU05413.1"/>
    </source>
</evidence>